<evidence type="ECO:0000259" key="3">
    <source>
        <dbReference type="Pfam" id="PF18962"/>
    </source>
</evidence>
<evidence type="ECO:0000256" key="1">
    <source>
        <dbReference type="ARBA" id="ARBA00022729"/>
    </source>
</evidence>
<keyword evidence="1 2" id="KW-0732">Signal</keyword>
<organism evidence="4 5">
    <name type="scientific">Gangjinia marincola</name>
    <dbReference type="NCBI Taxonomy" id="578463"/>
    <lineage>
        <taxon>Bacteria</taxon>
        <taxon>Pseudomonadati</taxon>
        <taxon>Bacteroidota</taxon>
        <taxon>Flavobacteriia</taxon>
        <taxon>Flavobacteriales</taxon>
        <taxon>Flavobacteriaceae</taxon>
        <taxon>Gangjinia</taxon>
    </lineage>
</organism>
<gene>
    <name evidence="4" type="ORF">GCM10009117_16620</name>
</gene>
<evidence type="ECO:0000313" key="4">
    <source>
        <dbReference type="EMBL" id="GAA0872515.1"/>
    </source>
</evidence>
<feature type="signal peptide" evidence="2">
    <location>
        <begin position="1"/>
        <end position="18"/>
    </location>
</feature>
<evidence type="ECO:0000256" key="2">
    <source>
        <dbReference type="SAM" id="SignalP"/>
    </source>
</evidence>
<protein>
    <recommendedName>
        <fullName evidence="3">Secretion system C-terminal sorting domain-containing protein</fullName>
    </recommendedName>
</protein>
<dbReference type="Proteomes" id="UP001500507">
    <property type="component" value="Unassembled WGS sequence"/>
</dbReference>
<dbReference type="InterPro" id="IPR026444">
    <property type="entry name" value="Secre_tail"/>
</dbReference>
<accession>A0ABP3XTF5</accession>
<feature type="chain" id="PRO_5045202308" description="Secretion system C-terminal sorting domain-containing protein" evidence="2">
    <location>
        <begin position="19"/>
        <end position="334"/>
    </location>
</feature>
<dbReference type="RefSeq" id="WP_343765981.1">
    <property type="nucleotide sequence ID" value="NZ_BAAAFG010000015.1"/>
</dbReference>
<sequence>MKKLLLPVALITAFLVRAQYDVTVTTESYTDITGGTSLNNGDVWDDPGFTIPIGFDFSYQGFTLSEIAINEFGLGGWLSTDQQGTGTKPLLIAYGADIIDRGYDDTLDDGGDNSLSTISYVTEGAAGNRILKIEWNNAGFFSELVDDNISTDFVNLQVWFYEVNGAFQIRFGPNSVTNPTQSYDGLGGPNIELIPLYNLDAEIPIGTGIALTGDPVNPTVVTSNDIELNFISGTVPNGTVYTFTPDNLNVDEQLPIATALSLYPNPAKEYFNIRTPNQGQIKEIDILSLSGQRIETLNTLNKEKIDVSGLAQGAYFIILKTENNQIITKKLIKQ</sequence>
<evidence type="ECO:0000313" key="5">
    <source>
        <dbReference type="Proteomes" id="UP001500507"/>
    </source>
</evidence>
<proteinExistence type="predicted"/>
<dbReference type="EMBL" id="BAAAFG010000015">
    <property type="protein sequence ID" value="GAA0872515.1"/>
    <property type="molecule type" value="Genomic_DNA"/>
</dbReference>
<dbReference type="NCBIfam" id="TIGR04183">
    <property type="entry name" value="Por_Secre_tail"/>
    <property type="match status" value="1"/>
</dbReference>
<comment type="caution">
    <text evidence="4">The sequence shown here is derived from an EMBL/GenBank/DDBJ whole genome shotgun (WGS) entry which is preliminary data.</text>
</comment>
<dbReference type="Pfam" id="PF18962">
    <property type="entry name" value="Por_Secre_tail"/>
    <property type="match status" value="1"/>
</dbReference>
<keyword evidence="5" id="KW-1185">Reference proteome</keyword>
<name>A0ABP3XTF5_9FLAO</name>
<reference evidence="5" key="1">
    <citation type="journal article" date="2019" name="Int. J. Syst. Evol. Microbiol.">
        <title>The Global Catalogue of Microorganisms (GCM) 10K type strain sequencing project: providing services to taxonomists for standard genome sequencing and annotation.</title>
        <authorList>
            <consortium name="The Broad Institute Genomics Platform"/>
            <consortium name="The Broad Institute Genome Sequencing Center for Infectious Disease"/>
            <person name="Wu L."/>
            <person name="Ma J."/>
        </authorList>
    </citation>
    <scope>NUCLEOTIDE SEQUENCE [LARGE SCALE GENOMIC DNA]</scope>
    <source>
        <strain evidence="5">JCM 16082</strain>
    </source>
</reference>
<feature type="domain" description="Secretion system C-terminal sorting" evidence="3">
    <location>
        <begin position="262"/>
        <end position="332"/>
    </location>
</feature>